<evidence type="ECO:0000256" key="5">
    <source>
        <dbReference type="SAM" id="Coils"/>
    </source>
</evidence>
<dbReference type="GO" id="GO:0008021">
    <property type="term" value="C:synaptic vesicle"/>
    <property type="evidence" value="ECO:0007669"/>
    <property type="project" value="TreeGrafter"/>
</dbReference>
<sequence length="542" mass="60702">MAEVGKGVNAGKLASNVQKRITRAQEKVLQKLGKADETKDTAFEEEVAKFNKQLADGTKLQKDLKAYMAAVKTMHECSKRLQDCLAEMYDPEWFGKEEVDSIAEEMIEKEMDNNLEDTDLLWQDFHQNLVDNALISMDTYLAQFPDIRARIAKRERKLVDFDSARHHFASIQKSKKKDEAKIAKAEEELGRAQKVFEEINYDLQEELPTLWDSRVGIYVNTFQSVAGLEEKFHRDMGKLNQNLSDIMTKLDEQRLAKKSVPTASTGKSEEAANHNLSESGSDAPKSPAKSREGPPVSRPPRPASSQEVKQDNIINLLEDAVVPDINCSTQPQEASWKPDQTPAADPSQQWDLDEEAAAQTYGQQPWEDEVAPAVQPYEAPHWGEQNSVSAQSGWRSETAAPAQPDWEDDGAERWGKEGSQVGQMQDVDTNWGSGAVQAWEAESEPPQWEELQSNEVPTVTNGSSDGELPPSVLYKVKVLHDYGATDSDELDLKAGDIVYVLPFANPDEQDEGWVMGVKESHWLQNKNLLAKGVFPENFTQKL</sequence>
<evidence type="ECO:0000313" key="9">
    <source>
        <dbReference type="RefSeq" id="XP_042581351.1"/>
    </source>
</evidence>
<evidence type="ECO:0000256" key="4">
    <source>
        <dbReference type="PROSITE-ProRule" id="PRU00192"/>
    </source>
</evidence>
<evidence type="ECO:0000256" key="6">
    <source>
        <dbReference type="SAM" id="MobiDB-lite"/>
    </source>
</evidence>
<keyword evidence="2 4" id="KW-0728">SH3 domain</keyword>
<dbReference type="PANTHER" id="PTHR46514">
    <property type="entry name" value="AMPHIPHYSIN"/>
    <property type="match status" value="1"/>
</dbReference>
<dbReference type="PANTHER" id="PTHR46514:SF7">
    <property type="entry name" value="BRIDGING INTEGRATOR 1B"/>
    <property type="match status" value="1"/>
</dbReference>
<evidence type="ECO:0000256" key="3">
    <source>
        <dbReference type="ARBA" id="ARBA00022490"/>
    </source>
</evidence>
<dbReference type="GO" id="GO:0048156">
    <property type="term" value="F:tau protein binding"/>
    <property type="evidence" value="ECO:0007669"/>
    <property type="project" value="TreeGrafter"/>
</dbReference>
<dbReference type="SMART" id="SM00721">
    <property type="entry name" value="BAR"/>
    <property type="match status" value="1"/>
</dbReference>
<dbReference type="PROSITE" id="PS50002">
    <property type="entry name" value="SH3"/>
    <property type="match status" value="1"/>
</dbReference>
<name>A0A9Q9WE99_CYPCA</name>
<proteinExistence type="predicted"/>
<dbReference type="Proteomes" id="UP001155660">
    <property type="component" value="Chromosome B6"/>
</dbReference>
<dbReference type="AlphaFoldDB" id="A0A9Q9WE99"/>
<keyword evidence="3" id="KW-0963">Cytoplasm</keyword>
<feature type="region of interest" description="Disordered" evidence="6">
    <location>
        <begin position="329"/>
        <end position="427"/>
    </location>
</feature>
<evidence type="ECO:0000256" key="2">
    <source>
        <dbReference type="ARBA" id="ARBA00022443"/>
    </source>
</evidence>
<dbReference type="PROSITE" id="PS51021">
    <property type="entry name" value="BAR"/>
    <property type="match status" value="1"/>
</dbReference>
<feature type="domain" description="BAR" evidence="8">
    <location>
        <begin position="28"/>
        <end position="256"/>
    </location>
</feature>
<feature type="compositionally biased region" description="Polar residues" evidence="6">
    <location>
        <begin position="384"/>
        <end position="395"/>
    </location>
</feature>
<dbReference type="Pfam" id="PF14604">
    <property type="entry name" value="SH3_9"/>
    <property type="match status" value="1"/>
</dbReference>
<protein>
    <submittedName>
        <fullName evidence="9">Myc box-dependent-interacting protein 1b isoform X4</fullName>
    </submittedName>
</protein>
<keyword evidence="5" id="KW-0175">Coiled coil</keyword>
<dbReference type="CTD" id="447863"/>
<dbReference type="GeneID" id="109108560"/>
<feature type="coiled-coil region" evidence="5">
    <location>
        <begin position="168"/>
        <end position="202"/>
    </location>
</feature>
<comment type="subcellular location">
    <subcellularLocation>
        <location evidence="1">Cytoplasm</location>
    </subcellularLocation>
</comment>
<feature type="compositionally biased region" description="Polar residues" evidence="6">
    <location>
        <begin position="450"/>
        <end position="464"/>
    </location>
</feature>
<dbReference type="RefSeq" id="XP_042581351.1">
    <property type="nucleotide sequence ID" value="XM_042725417.1"/>
</dbReference>
<organism evidence="9">
    <name type="scientific">Cyprinus carpio</name>
    <name type="common">Common carp</name>
    <dbReference type="NCBI Taxonomy" id="7962"/>
    <lineage>
        <taxon>Eukaryota</taxon>
        <taxon>Metazoa</taxon>
        <taxon>Chordata</taxon>
        <taxon>Craniata</taxon>
        <taxon>Vertebrata</taxon>
        <taxon>Euteleostomi</taxon>
        <taxon>Actinopterygii</taxon>
        <taxon>Neopterygii</taxon>
        <taxon>Teleostei</taxon>
        <taxon>Ostariophysi</taxon>
        <taxon>Cypriniformes</taxon>
        <taxon>Cyprinidae</taxon>
        <taxon>Cyprininae</taxon>
        <taxon>Cyprinus</taxon>
    </lineage>
</organism>
<dbReference type="Pfam" id="PF03114">
    <property type="entry name" value="BAR"/>
    <property type="match status" value="1"/>
</dbReference>
<accession>A0A9Q9WE99</accession>
<dbReference type="GO" id="GO:0005886">
    <property type="term" value="C:plasma membrane"/>
    <property type="evidence" value="ECO:0007669"/>
    <property type="project" value="TreeGrafter"/>
</dbReference>
<reference evidence="9" key="1">
    <citation type="submission" date="2025-08" db="UniProtKB">
        <authorList>
            <consortium name="RefSeq"/>
        </authorList>
    </citation>
    <scope>IDENTIFICATION</scope>
    <source>
        <tissue evidence="9">Muscle</tissue>
    </source>
</reference>
<feature type="domain" description="SH3" evidence="7">
    <location>
        <begin position="471"/>
        <end position="542"/>
    </location>
</feature>
<gene>
    <name evidence="9" type="primary">bin1b</name>
</gene>
<evidence type="ECO:0000259" key="8">
    <source>
        <dbReference type="PROSITE" id="PS51021"/>
    </source>
</evidence>
<dbReference type="SMART" id="SM00326">
    <property type="entry name" value="SH3"/>
    <property type="match status" value="1"/>
</dbReference>
<dbReference type="InterPro" id="IPR003005">
    <property type="entry name" value="Amphiphysin"/>
</dbReference>
<dbReference type="InterPro" id="IPR004148">
    <property type="entry name" value="BAR_dom"/>
</dbReference>
<evidence type="ECO:0000256" key="1">
    <source>
        <dbReference type="ARBA" id="ARBA00004496"/>
    </source>
</evidence>
<dbReference type="GO" id="GO:0005543">
    <property type="term" value="F:phospholipid binding"/>
    <property type="evidence" value="ECO:0007669"/>
    <property type="project" value="TreeGrafter"/>
</dbReference>
<dbReference type="FunFam" id="1.20.1270.60:FF:000007">
    <property type="entry name" value="Bridging integrator 1, isoform CRA_e"/>
    <property type="match status" value="1"/>
</dbReference>
<feature type="region of interest" description="Disordered" evidence="6">
    <location>
        <begin position="256"/>
        <end position="309"/>
    </location>
</feature>
<dbReference type="FunFam" id="2.30.30.40:FF:000029">
    <property type="entry name" value="myc box-dependent-interacting protein 1 isoform X2"/>
    <property type="match status" value="1"/>
</dbReference>
<feature type="region of interest" description="Disordered" evidence="6">
    <location>
        <begin position="439"/>
        <end position="467"/>
    </location>
</feature>
<dbReference type="InterPro" id="IPR001452">
    <property type="entry name" value="SH3_domain"/>
</dbReference>
<evidence type="ECO:0000259" key="7">
    <source>
        <dbReference type="PROSITE" id="PS50002"/>
    </source>
</evidence>